<keyword evidence="4" id="KW-1185">Reference proteome</keyword>
<feature type="region of interest" description="Disordered" evidence="1">
    <location>
        <begin position="128"/>
        <end position="168"/>
    </location>
</feature>
<sequence length="194" mass="23263">MGDDRKKGEIINRVISRLPYWAIGTVVVAGYVTYVWNRKSRKMEKMVTHEDIQSRRKENMEELRRIAARDEELSQSDFEKLMEEKLRKSESLLQKDGEDYKKYEEEPKTRMEEIERKYDENMKQLEENLTFLRQDEPSTSSQTNQMNYMKTDDTSSESSGPDDNEGLDFEVIENDEQYQLLPYTFSRRHQFEDL</sequence>
<dbReference type="AlphaFoldDB" id="G0N330"/>
<gene>
    <name evidence="3" type="ORF">CAEBREN_23874</name>
</gene>
<organism evidence="4">
    <name type="scientific">Caenorhabditis brenneri</name>
    <name type="common">Nematode worm</name>
    <dbReference type="NCBI Taxonomy" id="135651"/>
    <lineage>
        <taxon>Eukaryota</taxon>
        <taxon>Metazoa</taxon>
        <taxon>Ecdysozoa</taxon>
        <taxon>Nematoda</taxon>
        <taxon>Chromadorea</taxon>
        <taxon>Rhabditida</taxon>
        <taxon>Rhabditina</taxon>
        <taxon>Rhabditomorpha</taxon>
        <taxon>Rhabditoidea</taxon>
        <taxon>Rhabditidae</taxon>
        <taxon>Peloderinae</taxon>
        <taxon>Caenorhabditis</taxon>
    </lineage>
</organism>
<keyword evidence="2" id="KW-0812">Transmembrane</keyword>
<dbReference type="InParanoid" id="G0N330"/>
<name>G0N330_CAEBE</name>
<proteinExistence type="predicted"/>
<dbReference type="EMBL" id="GL379833">
    <property type="protein sequence ID" value="EGT51381.1"/>
    <property type="molecule type" value="Genomic_DNA"/>
</dbReference>
<reference evidence="4" key="1">
    <citation type="submission" date="2011-07" db="EMBL/GenBank/DDBJ databases">
        <authorList>
            <consortium name="Caenorhabditis brenneri Sequencing and Analysis Consortium"/>
            <person name="Wilson R.K."/>
        </authorList>
    </citation>
    <scope>NUCLEOTIDE SEQUENCE [LARGE SCALE GENOMIC DNA]</scope>
    <source>
        <strain evidence="4">PB2801</strain>
    </source>
</reference>
<keyword evidence="2" id="KW-0472">Membrane</keyword>
<evidence type="ECO:0000313" key="4">
    <source>
        <dbReference type="Proteomes" id="UP000008068"/>
    </source>
</evidence>
<dbReference type="Proteomes" id="UP000008068">
    <property type="component" value="Unassembled WGS sequence"/>
</dbReference>
<feature type="compositionally biased region" description="Polar residues" evidence="1">
    <location>
        <begin position="137"/>
        <end position="148"/>
    </location>
</feature>
<feature type="region of interest" description="Disordered" evidence="1">
    <location>
        <begin position="88"/>
        <end position="107"/>
    </location>
</feature>
<evidence type="ECO:0000256" key="2">
    <source>
        <dbReference type="SAM" id="Phobius"/>
    </source>
</evidence>
<protein>
    <submittedName>
        <fullName evidence="3">Uncharacterized protein</fullName>
    </submittedName>
</protein>
<evidence type="ECO:0000256" key="1">
    <source>
        <dbReference type="SAM" id="MobiDB-lite"/>
    </source>
</evidence>
<feature type="transmembrane region" description="Helical" evidence="2">
    <location>
        <begin position="20"/>
        <end position="36"/>
    </location>
</feature>
<keyword evidence="2" id="KW-1133">Transmembrane helix</keyword>
<evidence type="ECO:0000313" key="3">
    <source>
        <dbReference type="EMBL" id="EGT51381.1"/>
    </source>
</evidence>
<dbReference type="HOGENOM" id="CLU_1403579_0_0_1"/>
<accession>G0N330</accession>